<dbReference type="RefSeq" id="XP_013902840.1">
    <property type="nucleotide sequence ID" value="XM_014047386.1"/>
</dbReference>
<dbReference type="Proteomes" id="UP000054498">
    <property type="component" value="Unassembled WGS sequence"/>
</dbReference>
<dbReference type="KEGG" id="mng:MNEG_4134"/>
<protein>
    <submittedName>
        <fullName evidence="2">Uncharacterized protein</fullName>
    </submittedName>
</protein>
<proteinExistence type="predicted"/>
<evidence type="ECO:0000313" key="2">
    <source>
        <dbReference type="EMBL" id="KIZ03821.1"/>
    </source>
</evidence>
<dbReference type="EMBL" id="KK100776">
    <property type="protein sequence ID" value="KIZ03821.1"/>
    <property type="molecule type" value="Genomic_DNA"/>
</dbReference>
<sequence>MFKASRQALFAPARGGAALQVQLPPAGGGAAGDGGSRGGGGGRGGGVPGGAATGGGGAIGGTTGGSCSGGGASGCEQSDRTQGSGGTSGTCGAGMGAGGEGGGAPAGPAYKLRTEPWEGAMTSFEAIARVVAILEAAFAKAEGSGDQQLTNHRPAAAAIESSCGDGATRSGSKAAAVPRGAGGEDSGDALFEALVAPLRRMTEIQAAFDPAVRARQQGGGYVAKGSRARLEAAGAAQAAAGAGPAGGGGVGGKSKVAVV</sequence>
<dbReference type="STRING" id="145388.A0A0D2NFB5"/>
<feature type="compositionally biased region" description="Gly residues" evidence="1">
    <location>
        <begin position="26"/>
        <end position="53"/>
    </location>
</feature>
<feature type="region of interest" description="Disordered" evidence="1">
    <location>
        <begin position="66"/>
        <end position="89"/>
    </location>
</feature>
<reference evidence="2 3" key="1">
    <citation type="journal article" date="2013" name="BMC Genomics">
        <title>Reconstruction of the lipid metabolism for the microalga Monoraphidium neglectum from its genome sequence reveals characteristics suitable for biofuel production.</title>
        <authorList>
            <person name="Bogen C."/>
            <person name="Al-Dilaimi A."/>
            <person name="Albersmeier A."/>
            <person name="Wichmann J."/>
            <person name="Grundmann M."/>
            <person name="Rupp O."/>
            <person name="Lauersen K.J."/>
            <person name="Blifernez-Klassen O."/>
            <person name="Kalinowski J."/>
            <person name="Goesmann A."/>
            <person name="Mussgnug J.H."/>
            <person name="Kruse O."/>
        </authorList>
    </citation>
    <scope>NUCLEOTIDE SEQUENCE [LARGE SCALE GENOMIC DNA]</scope>
    <source>
        <strain evidence="2 3">SAG 48.87</strain>
    </source>
</reference>
<evidence type="ECO:0000256" key="1">
    <source>
        <dbReference type="SAM" id="MobiDB-lite"/>
    </source>
</evidence>
<feature type="compositionally biased region" description="Gly residues" evidence="1">
    <location>
        <begin position="243"/>
        <end position="252"/>
    </location>
</feature>
<feature type="region of interest" description="Disordered" evidence="1">
    <location>
        <begin position="162"/>
        <end position="183"/>
    </location>
</feature>
<name>A0A0D2NFB5_9CHLO</name>
<organism evidence="2 3">
    <name type="scientific">Monoraphidium neglectum</name>
    <dbReference type="NCBI Taxonomy" id="145388"/>
    <lineage>
        <taxon>Eukaryota</taxon>
        <taxon>Viridiplantae</taxon>
        <taxon>Chlorophyta</taxon>
        <taxon>core chlorophytes</taxon>
        <taxon>Chlorophyceae</taxon>
        <taxon>CS clade</taxon>
        <taxon>Sphaeropleales</taxon>
        <taxon>Selenastraceae</taxon>
        <taxon>Monoraphidium</taxon>
    </lineage>
</organism>
<dbReference type="AlphaFoldDB" id="A0A0D2NFB5"/>
<keyword evidence="3" id="KW-1185">Reference proteome</keyword>
<feature type="region of interest" description="Disordered" evidence="1">
    <location>
        <begin position="237"/>
        <end position="259"/>
    </location>
</feature>
<gene>
    <name evidence="2" type="ORF">MNEG_4134</name>
</gene>
<dbReference type="GeneID" id="25737012"/>
<accession>A0A0D2NFB5</accession>
<evidence type="ECO:0000313" key="3">
    <source>
        <dbReference type="Proteomes" id="UP000054498"/>
    </source>
</evidence>
<feature type="region of interest" description="Disordered" evidence="1">
    <location>
        <begin position="21"/>
        <end position="53"/>
    </location>
</feature>